<organism evidence="2 3">
    <name type="scientific">Shewanella salipaludis</name>
    <dbReference type="NCBI Taxonomy" id="2723052"/>
    <lineage>
        <taxon>Bacteria</taxon>
        <taxon>Pseudomonadati</taxon>
        <taxon>Pseudomonadota</taxon>
        <taxon>Gammaproteobacteria</taxon>
        <taxon>Alteromonadales</taxon>
        <taxon>Shewanellaceae</taxon>
        <taxon>Shewanella</taxon>
    </lineage>
</organism>
<dbReference type="AlphaFoldDB" id="A0A972FU27"/>
<accession>A0A972FU27</accession>
<dbReference type="Proteomes" id="UP000737113">
    <property type="component" value="Unassembled WGS sequence"/>
</dbReference>
<feature type="compositionally biased region" description="Polar residues" evidence="1">
    <location>
        <begin position="73"/>
        <end position="83"/>
    </location>
</feature>
<proteinExistence type="predicted"/>
<dbReference type="EMBL" id="JAAXYH010000010">
    <property type="protein sequence ID" value="NMH66190.1"/>
    <property type="molecule type" value="Genomic_DNA"/>
</dbReference>
<evidence type="ECO:0000256" key="1">
    <source>
        <dbReference type="SAM" id="MobiDB-lite"/>
    </source>
</evidence>
<reference evidence="2" key="1">
    <citation type="submission" date="2020-04" db="EMBL/GenBank/DDBJ databases">
        <title>Description of Shewanella salipaludis sp. nov., isolated from a salt marsh.</title>
        <authorList>
            <person name="Park S."/>
            <person name="Yoon J.-H."/>
        </authorList>
    </citation>
    <scope>NUCLEOTIDE SEQUENCE</scope>
    <source>
        <strain evidence="2">SHSM-M6</strain>
    </source>
</reference>
<name>A0A972FU27_9GAMM</name>
<dbReference type="Pfam" id="PF11661">
    <property type="entry name" value="DUF2986"/>
    <property type="match status" value="1"/>
</dbReference>
<protein>
    <submittedName>
        <fullName evidence="2">DUF2986 domain-containing protein</fullName>
    </submittedName>
</protein>
<dbReference type="InterPro" id="IPR021677">
    <property type="entry name" value="DUF2986"/>
</dbReference>
<keyword evidence="3" id="KW-1185">Reference proteome</keyword>
<sequence length="83" mass="8805">MNRKKKINDTLKSKAKKANAKLHSSNKPKYISKAERAKLELDAGVAEAGVEAPLPDSESESEPVPAPPHLTMPSGSSGWPGQA</sequence>
<feature type="region of interest" description="Disordered" evidence="1">
    <location>
        <begin position="47"/>
        <end position="83"/>
    </location>
</feature>
<comment type="caution">
    <text evidence="2">The sequence shown here is derived from an EMBL/GenBank/DDBJ whole genome shotgun (WGS) entry which is preliminary data.</text>
</comment>
<evidence type="ECO:0000313" key="3">
    <source>
        <dbReference type="Proteomes" id="UP000737113"/>
    </source>
</evidence>
<gene>
    <name evidence="2" type="ORF">HC757_13580</name>
</gene>
<feature type="region of interest" description="Disordered" evidence="1">
    <location>
        <begin position="1"/>
        <end position="31"/>
    </location>
</feature>
<feature type="compositionally biased region" description="Basic residues" evidence="1">
    <location>
        <begin position="13"/>
        <end position="26"/>
    </location>
</feature>
<evidence type="ECO:0000313" key="2">
    <source>
        <dbReference type="EMBL" id="NMH66190.1"/>
    </source>
</evidence>